<comment type="similarity">
    <text evidence="3 11">Belongs to the CarA family.</text>
</comment>
<keyword evidence="5 11" id="KW-0547">Nucleotide-binding</keyword>
<reference evidence="13 14" key="1">
    <citation type="submission" date="2019-08" db="EMBL/GenBank/DDBJ databases">
        <title>Draft genome of C. urealyticum strain VH4248.</title>
        <authorList>
            <person name="Navas J."/>
        </authorList>
    </citation>
    <scope>NUCLEOTIDE SEQUENCE [LARGE SCALE GENOMIC DNA]</scope>
    <source>
        <strain evidence="13 14">VH4248</strain>
    </source>
</reference>
<name>A0A5D4G0J5_9CORY</name>
<dbReference type="PROSITE" id="PS51273">
    <property type="entry name" value="GATASE_TYPE_1"/>
    <property type="match status" value="1"/>
</dbReference>
<dbReference type="GO" id="GO:0004359">
    <property type="term" value="F:glutaminase activity"/>
    <property type="evidence" value="ECO:0007669"/>
    <property type="project" value="RHEA"/>
</dbReference>
<evidence type="ECO:0000256" key="9">
    <source>
        <dbReference type="ARBA" id="ARBA00048816"/>
    </source>
</evidence>
<dbReference type="HAMAP" id="MF_01209">
    <property type="entry name" value="CPSase_S_chain"/>
    <property type="match status" value="1"/>
</dbReference>
<feature type="active site" evidence="11">
    <location>
        <position position="359"/>
    </location>
</feature>
<keyword evidence="4 11" id="KW-0436">Ligase</keyword>
<feature type="binding site" evidence="11">
    <location>
        <position position="268"/>
    </location>
    <ligand>
        <name>L-glutamine</name>
        <dbReference type="ChEBI" id="CHEBI:58359"/>
    </ligand>
</feature>
<dbReference type="Proteomes" id="UP000324726">
    <property type="component" value="Unassembled WGS sequence"/>
</dbReference>
<comment type="pathway">
    <text evidence="2 11">Amino-acid biosynthesis; L-arginine biosynthesis; carbamoyl phosphate from bicarbonate: step 1/1.</text>
</comment>
<dbReference type="CDD" id="cd01744">
    <property type="entry name" value="GATase1_CPSase"/>
    <property type="match status" value="1"/>
</dbReference>
<evidence type="ECO:0000256" key="3">
    <source>
        <dbReference type="ARBA" id="ARBA00007800"/>
    </source>
</evidence>
<dbReference type="InterPro" id="IPR036480">
    <property type="entry name" value="CarbP_synth_ssu_N_sf"/>
</dbReference>
<dbReference type="GO" id="GO:0006207">
    <property type="term" value="P:'de novo' pyrimidine nucleobase biosynthetic process"/>
    <property type="evidence" value="ECO:0007669"/>
    <property type="project" value="InterPro"/>
</dbReference>
<dbReference type="FunFam" id="3.50.30.20:FF:000001">
    <property type="entry name" value="Carbamoyl-phosphate synthase small chain"/>
    <property type="match status" value="1"/>
</dbReference>
<dbReference type="EMBL" id="VSZI01000001">
    <property type="protein sequence ID" value="TYR20080.1"/>
    <property type="molecule type" value="Genomic_DNA"/>
</dbReference>
<comment type="pathway">
    <text evidence="1 11">Pyrimidine metabolism; UMP biosynthesis via de novo pathway; (S)-dihydroorotate from bicarbonate: step 1/3.</text>
</comment>
<dbReference type="Gene3D" id="3.40.50.880">
    <property type="match status" value="1"/>
</dbReference>
<gene>
    <name evidence="11 13" type="primary">carA</name>
    <name evidence="13" type="ORF">FYJ87_03625</name>
</gene>
<evidence type="ECO:0000256" key="6">
    <source>
        <dbReference type="ARBA" id="ARBA00022840"/>
    </source>
</evidence>
<protein>
    <recommendedName>
        <fullName evidence="11">Carbamoyl phosphate synthase small chain</fullName>
        <ecNumber evidence="11">6.3.5.5</ecNumber>
    </recommendedName>
    <alternativeName>
        <fullName evidence="11">Carbamoyl phosphate synthetase glutamine chain</fullName>
    </alternativeName>
</protein>
<evidence type="ECO:0000256" key="8">
    <source>
        <dbReference type="ARBA" id="ARBA00022975"/>
    </source>
</evidence>
<evidence type="ECO:0000256" key="7">
    <source>
        <dbReference type="ARBA" id="ARBA00022962"/>
    </source>
</evidence>
<evidence type="ECO:0000313" key="14">
    <source>
        <dbReference type="Proteomes" id="UP000324726"/>
    </source>
</evidence>
<evidence type="ECO:0000256" key="1">
    <source>
        <dbReference type="ARBA" id="ARBA00004812"/>
    </source>
</evidence>
<dbReference type="NCBIfam" id="TIGR01368">
    <property type="entry name" value="CPSaseIIsmall"/>
    <property type="match status" value="1"/>
</dbReference>
<dbReference type="InterPro" id="IPR029062">
    <property type="entry name" value="Class_I_gatase-like"/>
</dbReference>
<dbReference type="Gene3D" id="3.50.30.20">
    <property type="entry name" value="Carbamoyl-phosphate synthase small subunit, N-terminal domain"/>
    <property type="match status" value="1"/>
</dbReference>
<keyword evidence="8 11" id="KW-0665">Pyrimidine biosynthesis</keyword>
<organism evidence="13 14">
    <name type="scientific">Corynebacterium urealyticum</name>
    <dbReference type="NCBI Taxonomy" id="43771"/>
    <lineage>
        <taxon>Bacteria</taxon>
        <taxon>Bacillati</taxon>
        <taxon>Actinomycetota</taxon>
        <taxon>Actinomycetes</taxon>
        <taxon>Mycobacteriales</taxon>
        <taxon>Corynebacteriaceae</taxon>
        <taxon>Corynebacterium</taxon>
    </lineage>
</organism>
<dbReference type="UniPathway" id="UPA00068">
    <property type="reaction ID" value="UER00171"/>
</dbReference>
<accession>A0A5D4G0J5</accession>
<dbReference type="GO" id="GO:0044205">
    <property type="term" value="P:'de novo' UMP biosynthetic process"/>
    <property type="evidence" value="ECO:0007669"/>
    <property type="project" value="UniProtKB-UniRule"/>
</dbReference>
<evidence type="ECO:0000259" key="12">
    <source>
        <dbReference type="SMART" id="SM01097"/>
    </source>
</evidence>
<comment type="caution">
    <text evidence="13">The sequence shown here is derived from an EMBL/GenBank/DDBJ whole genome shotgun (WGS) entry which is preliminary data.</text>
</comment>
<dbReference type="SMART" id="SM01097">
    <property type="entry name" value="CPSase_sm_chain"/>
    <property type="match status" value="1"/>
</dbReference>
<comment type="catalytic activity">
    <reaction evidence="10 11">
        <text>L-glutamine + H2O = L-glutamate + NH4(+)</text>
        <dbReference type="Rhea" id="RHEA:15889"/>
        <dbReference type="ChEBI" id="CHEBI:15377"/>
        <dbReference type="ChEBI" id="CHEBI:28938"/>
        <dbReference type="ChEBI" id="CHEBI:29985"/>
        <dbReference type="ChEBI" id="CHEBI:58359"/>
    </reaction>
</comment>
<feature type="binding site" evidence="11">
    <location>
        <position position="308"/>
    </location>
    <ligand>
        <name>L-glutamine</name>
        <dbReference type="ChEBI" id="CHEBI:58359"/>
    </ligand>
</feature>
<comment type="catalytic activity">
    <reaction evidence="9 11">
        <text>hydrogencarbonate + L-glutamine + 2 ATP + H2O = carbamoyl phosphate + L-glutamate + 2 ADP + phosphate + 2 H(+)</text>
        <dbReference type="Rhea" id="RHEA:18633"/>
        <dbReference type="ChEBI" id="CHEBI:15377"/>
        <dbReference type="ChEBI" id="CHEBI:15378"/>
        <dbReference type="ChEBI" id="CHEBI:17544"/>
        <dbReference type="ChEBI" id="CHEBI:29985"/>
        <dbReference type="ChEBI" id="CHEBI:30616"/>
        <dbReference type="ChEBI" id="CHEBI:43474"/>
        <dbReference type="ChEBI" id="CHEBI:58228"/>
        <dbReference type="ChEBI" id="CHEBI:58359"/>
        <dbReference type="ChEBI" id="CHEBI:456216"/>
        <dbReference type="EC" id="6.3.5.5"/>
    </reaction>
</comment>
<dbReference type="PANTHER" id="PTHR43418">
    <property type="entry name" value="MULTIFUNCTIONAL TRYPTOPHAN BIOSYNTHESIS PROTEIN-RELATED"/>
    <property type="match status" value="1"/>
</dbReference>
<evidence type="ECO:0000256" key="2">
    <source>
        <dbReference type="ARBA" id="ARBA00005077"/>
    </source>
</evidence>
<keyword evidence="11" id="KW-0055">Arginine biosynthesis</keyword>
<keyword evidence="7 11" id="KW-0315">Glutamine amidotransferase</keyword>
<evidence type="ECO:0000313" key="13">
    <source>
        <dbReference type="EMBL" id="TYR20080.1"/>
    </source>
</evidence>
<evidence type="ECO:0000256" key="4">
    <source>
        <dbReference type="ARBA" id="ARBA00022598"/>
    </source>
</evidence>
<dbReference type="InterPro" id="IPR050472">
    <property type="entry name" value="Anth_synth/Amidotransfase"/>
</dbReference>
<dbReference type="RefSeq" id="WP_148811771.1">
    <property type="nucleotide sequence ID" value="NZ_VSZI01000001.1"/>
</dbReference>
<feature type="binding site" evidence="11">
    <location>
        <position position="238"/>
    </location>
    <ligand>
        <name>L-glutamine</name>
        <dbReference type="ChEBI" id="CHEBI:58359"/>
    </ligand>
</feature>
<dbReference type="PRINTS" id="PR00099">
    <property type="entry name" value="CPSGATASE"/>
</dbReference>
<feature type="domain" description="Carbamoyl-phosphate synthase small subunit N-terminal" evidence="12">
    <location>
        <begin position="5"/>
        <end position="137"/>
    </location>
</feature>
<dbReference type="InterPro" id="IPR006274">
    <property type="entry name" value="CarbamoylP_synth_ssu"/>
</dbReference>
<dbReference type="InterPro" id="IPR017926">
    <property type="entry name" value="GATASE"/>
</dbReference>
<proteinExistence type="inferred from homology"/>
<feature type="binding site" evidence="11">
    <location>
        <position position="49"/>
    </location>
    <ligand>
        <name>L-glutamine</name>
        <dbReference type="ChEBI" id="CHEBI:58359"/>
    </ligand>
</feature>
<dbReference type="NCBIfam" id="NF009475">
    <property type="entry name" value="PRK12838.1"/>
    <property type="match status" value="1"/>
</dbReference>
<dbReference type="Pfam" id="PF00988">
    <property type="entry name" value="CPSase_sm_chain"/>
    <property type="match status" value="1"/>
</dbReference>
<feature type="binding site" evidence="11">
    <location>
        <position position="306"/>
    </location>
    <ligand>
        <name>L-glutamine</name>
        <dbReference type="ChEBI" id="CHEBI:58359"/>
    </ligand>
</feature>
<dbReference type="InterPro" id="IPR035686">
    <property type="entry name" value="CPSase_GATase1"/>
</dbReference>
<dbReference type="PANTHER" id="PTHR43418:SF7">
    <property type="entry name" value="CARBAMOYL-PHOSPHATE SYNTHASE SMALL CHAIN"/>
    <property type="match status" value="1"/>
</dbReference>
<dbReference type="SUPFAM" id="SSF52021">
    <property type="entry name" value="Carbamoyl phosphate synthetase, small subunit N-terminal domain"/>
    <property type="match status" value="1"/>
</dbReference>
<feature type="active site" evidence="11">
    <location>
        <position position="357"/>
    </location>
</feature>
<comment type="function">
    <text evidence="11">Small subunit of the glutamine-dependent carbamoyl phosphate synthetase (CPSase). CPSase catalyzes the formation of carbamoyl phosphate from the ammonia moiety of glutamine, carbonate, and phosphate donated by ATP, constituting the first step of 2 biosynthetic pathways, one leading to arginine and/or urea and the other to pyrimidine nucleotides. The small subunit (glutamine amidotransferase) binds and cleaves glutamine to supply the large subunit with the substrate ammonia.</text>
</comment>
<dbReference type="UniPathway" id="UPA00070">
    <property type="reaction ID" value="UER00115"/>
</dbReference>
<evidence type="ECO:0000256" key="5">
    <source>
        <dbReference type="ARBA" id="ARBA00022741"/>
    </source>
</evidence>
<dbReference type="GO" id="GO:0006541">
    <property type="term" value="P:glutamine metabolic process"/>
    <property type="evidence" value="ECO:0007669"/>
    <property type="project" value="InterPro"/>
</dbReference>
<dbReference type="Pfam" id="PF00117">
    <property type="entry name" value="GATase"/>
    <property type="match status" value="1"/>
</dbReference>
<feature type="binding site" evidence="11">
    <location>
        <position position="265"/>
    </location>
    <ligand>
        <name>L-glutamine</name>
        <dbReference type="ChEBI" id="CHEBI:58359"/>
    </ligand>
</feature>
<feature type="binding site" evidence="11">
    <location>
        <position position="236"/>
    </location>
    <ligand>
        <name>L-glutamine</name>
        <dbReference type="ChEBI" id="CHEBI:58359"/>
    </ligand>
</feature>
<dbReference type="InterPro" id="IPR002474">
    <property type="entry name" value="CarbamoylP_synth_ssu_N"/>
</dbReference>
<dbReference type="GO" id="GO:0005524">
    <property type="term" value="F:ATP binding"/>
    <property type="evidence" value="ECO:0007669"/>
    <property type="project" value="UniProtKB-UniRule"/>
</dbReference>
<feature type="active site" description="Nucleophile" evidence="11">
    <location>
        <position position="264"/>
    </location>
</feature>
<dbReference type="PRINTS" id="PR00096">
    <property type="entry name" value="GATASE"/>
</dbReference>
<dbReference type="GO" id="GO:0006526">
    <property type="term" value="P:L-arginine biosynthetic process"/>
    <property type="evidence" value="ECO:0007669"/>
    <property type="project" value="UniProtKB-UniRule"/>
</dbReference>
<evidence type="ECO:0000256" key="10">
    <source>
        <dbReference type="ARBA" id="ARBA00049285"/>
    </source>
</evidence>
<feature type="region of interest" description="CPSase" evidence="11">
    <location>
        <begin position="1"/>
        <end position="183"/>
    </location>
</feature>
<dbReference type="SUPFAM" id="SSF52317">
    <property type="entry name" value="Class I glutamine amidotransferase-like"/>
    <property type="match status" value="1"/>
</dbReference>
<dbReference type="GO" id="GO:0004088">
    <property type="term" value="F:carbamoyl-phosphate synthase (glutamine-hydrolyzing) activity"/>
    <property type="evidence" value="ECO:0007669"/>
    <property type="project" value="UniProtKB-UniRule"/>
</dbReference>
<dbReference type="PRINTS" id="PR00097">
    <property type="entry name" value="ANTSNTHASEII"/>
</dbReference>
<comment type="subunit">
    <text evidence="11">Composed of two chains; the small (or glutamine) chain promotes the hydrolysis of glutamine to ammonia, which is used by the large (or ammonia) chain to synthesize carbamoyl phosphate. Tetramer of heterodimers (alpha,beta)4.</text>
</comment>
<keyword evidence="11" id="KW-0028">Amino-acid biosynthesis</keyword>
<feature type="binding site" evidence="11">
    <location>
        <position position="309"/>
    </location>
    <ligand>
        <name>L-glutamine</name>
        <dbReference type="ChEBI" id="CHEBI:58359"/>
    </ligand>
</feature>
<keyword evidence="6 11" id="KW-0067">ATP-binding</keyword>
<evidence type="ECO:0000256" key="11">
    <source>
        <dbReference type="HAMAP-Rule" id="MF_01209"/>
    </source>
</evidence>
<sequence>MQTHTPAALVLADGTIYRGFAMGATGKTLGEAVFTTAMTGYQETLTDPSFHRQITVLTAPQIGNTGWNDEDSESRDGKVWAAGLVIRDLSNTVSNWRAKRSLNEELEAQGIVSICGVDTRSVVRHLREEGSIAAGIFSGDALSTDEEMIAQVKEQPSMSGADLTADVTTDEPYVVDAEGERKYTVLAYDMGIKTNTPREFAKRGIRTVVIPADTEFATLEGYLSEYEAQGVFVSNGPGDPATADHTVEQVKKVLEADIPFFGICFGNQIFGRALGLDTYKLKFGHRGTNVPVKDLETGKVAITAQNHGFALAAPAGGLDKEFDTPFGPAKVTHICLNDDVVEGVALTSGRAFSVQYHPESAAGPHDANPLFDHFLNLLEQEKKA</sequence>
<dbReference type="AlphaFoldDB" id="A0A5D4G0J5"/>
<dbReference type="EC" id="6.3.5.5" evidence="11"/>